<keyword evidence="1" id="KW-0175">Coiled coil</keyword>
<accession>A0AAV0E0E3</accession>
<sequence>MCCLIGGSKGFRRNSNIFRVWRMKKNLQLKAKDAETSRNQADLENKDHLLKKIEKDIIELKVALEQLQNGRNKLHSRLEMAAKQDSPKFFSGVEGRCPYCPPLGLAMD</sequence>
<dbReference type="Proteomes" id="UP001152523">
    <property type="component" value="Unassembled WGS sequence"/>
</dbReference>
<proteinExistence type="predicted"/>
<gene>
    <name evidence="2" type="ORF">CEPIT_LOCUS20483</name>
</gene>
<reference evidence="2" key="1">
    <citation type="submission" date="2022-07" db="EMBL/GenBank/DDBJ databases">
        <authorList>
            <person name="Macas J."/>
            <person name="Novak P."/>
            <person name="Neumann P."/>
        </authorList>
    </citation>
    <scope>NUCLEOTIDE SEQUENCE</scope>
</reference>
<keyword evidence="3" id="KW-1185">Reference proteome</keyword>
<name>A0AAV0E0E3_9ASTE</name>
<dbReference type="AlphaFoldDB" id="A0AAV0E0E3"/>
<dbReference type="EMBL" id="CAMAPF010000212">
    <property type="protein sequence ID" value="CAH9113901.1"/>
    <property type="molecule type" value="Genomic_DNA"/>
</dbReference>
<feature type="coiled-coil region" evidence="1">
    <location>
        <begin position="24"/>
        <end position="84"/>
    </location>
</feature>
<organism evidence="2 3">
    <name type="scientific">Cuscuta epithymum</name>
    <dbReference type="NCBI Taxonomy" id="186058"/>
    <lineage>
        <taxon>Eukaryota</taxon>
        <taxon>Viridiplantae</taxon>
        <taxon>Streptophyta</taxon>
        <taxon>Embryophyta</taxon>
        <taxon>Tracheophyta</taxon>
        <taxon>Spermatophyta</taxon>
        <taxon>Magnoliopsida</taxon>
        <taxon>eudicotyledons</taxon>
        <taxon>Gunneridae</taxon>
        <taxon>Pentapetalae</taxon>
        <taxon>asterids</taxon>
        <taxon>lamiids</taxon>
        <taxon>Solanales</taxon>
        <taxon>Convolvulaceae</taxon>
        <taxon>Cuscuteae</taxon>
        <taxon>Cuscuta</taxon>
        <taxon>Cuscuta subgen. Cuscuta</taxon>
    </lineage>
</organism>
<evidence type="ECO:0000313" key="3">
    <source>
        <dbReference type="Proteomes" id="UP001152523"/>
    </source>
</evidence>
<comment type="caution">
    <text evidence="2">The sequence shown here is derived from an EMBL/GenBank/DDBJ whole genome shotgun (WGS) entry which is preliminary data.</text>
</comment>
<evidence type="ECO:0000256" key="1">
    <source>
        <dbReference type="SAM" id="Coils"/>
    </source>
</evidence>
<evidence type="ECO:0000313" key="2">
    <source>
        <dbReference type="EMBL" id="CAH9113901.1"/>
    </source>
</evidence>
<protein>
    <submittedName>
        <fullName evidence="2">Uncharacterized protein</fullName>
    </submittedName>
</protein>